<evidence type="ECO:0000256" key="3">
    <source>
        <dbReference type="ARBA" id="ARBA00012560"/>
    </source>
</evidence>
<evidence type="ECO:0000256" key="8">
    <source>
        <dbReference type="ARBA" id="ARBA00031423"/>
    </source>
</evidence>
<dbReference type="RefSeq" id="WP_344065711.1">
    <property type="nucleotide sequence ID" value="NZ_BAAAPN010000047.1"/>
</dbReference>
<comment type="catalytic activity">
    <reaction evidence="1 10">
        <text>Transfers a segment of a (1-&gt;4)-alpha-D-glucan to a new position in an acceptor, which may be glucose or a (1-&gt;4)-alpha-D-glucan.</text>
        <dbReference type="EC" id="2.4.1.25"/>
    </reaction>
</comment>
<dbReference type="InterPro" id="IPR048458">
    <property type="entry name" value="MalQ_N"/>
</dbReference>
<feature type="domain" description="MalQ N-terminal beta-sandwich" evidence="11">
    <location>
        <begin position="70"/>
        <end position="163"/>
    </location>
</feature>
<evidence type="ECO:0000259" key="11">
    <source>
        <dbReference type="Pfam" id="PF21226"/>
    </source>
</evidence>
<accession>A0ABP4WTZ4</accession>
<keyword evidence="7 10" id="KW-0119">Carbohydrate metabolism</keyword>
<dbReference type="PANTHER" id="PTHR32438">
    <property type="entry name" value="4-ALPHA-GLUCANOTRANSFERASE DPE1, CHLOROPLASTIC/AMYLOPLASTIC"/>
    <property type="match status" value="1"/>
</dbReference>
<evidence type="ECO:0000313" key="12">
    <source>
        <dbReference type="EMBL" id="GAA1760934.1"/>
    </source>
</evidence>
<evidence type="ECO:0000256" key="9">
    <source>
        <dbReference type="ARBA" id="ARBA00031501"/>
    </source>
</evidence>
<evidence type="ECO:0000256" key="7">
    <source>
        <dbReference type="ARBA" id="ARBA00023277"/>
    </source>
</evidence>
<keyword evidence="13" id="KW-1185">Reference proteome</keyword>
<evidence type="ECO:0000256" key="1">
    <source>
        <dbReference type="ARBA" id="ARBA00000439"/>
    </source>
</evidence>
<dbReference type="Gene3D" id="3.20.20.80">
    <property type="entry name" value="Glycosidases"/>
    <property type="match status" value="1"/>
</dbReference>
<protein>
    <recommendedName>
        <fullName evidence="4 10">4-alpha-glucanotransferase</fullName>
        <ecNumber evidence="3 10">2.4.1.25</ecNumber>
    </recommendedName>
    <alternativeName>
        <fullName evidence="8 10">Amylomaltase</fullName>
    </alternativeName>
    <alternativeName>
        <fullName evidence="9 10">Disproportionating enzyme</fullName>
    </alternativeName>
</protein>
<comment type="similarity">
    <text evidence="2 10">Belongs to the disproportionating enzyme family.</text>
</comment>
<evidence type="ECO:0000256" key="5">
    <source>
        <dbReference type="ARBA" id="ARBA00022676"/>
    </source>
</evidence>
<dbReference type="EMBL" id="BAAAPN010000047">
    <property type="protein sequence ID" value="GAA1760934.1"/>
    <property type="molecule type" value="Genomic_DNA"/>
</dbReference>
<dbReference type="Pfam" id="PF02446">
    <property type="entry name" value="Glyco_hydro_77"/>
    <property type="match status" value="1"/>
</dbReference>
<name>A0ABP4WTZ4_9MICO</name>
<dbReference type="EC" id="2.4.1.25" evidence="3 10"/>
<keyword evidence="5 10" id="KW-0328">Glycosyltransferase</keyword>
<dbReference type="Pfam" id="PF21226">
    <property type="entry name" value="MalQ_N"/>
    <property type="match status" value="1"/>
</dbReference>
<evidence type="ECO:0000256" key="2">
    <source>
        <dbReference type="ARBA" id="ARBA00005684"/>
    </source>
</evidence>
<keyword evidence="6 10" id="KW-0808">Transferase</keyword>
<proteinExistence type="inferred from homology"/>
<dbReference type="SUPFAM" id="SSF51445">
    <property type="entry name" value="(Trans)glycosidases"/>
    <property type="match status" value="1"/>
</dbReference>
<reference evidence="13" key="1">
    <citation type="journal article" date="2019" name="Int. J. Syst. Evol. Microbiol.">
        <title>The Global Catalogue of Microorganisms (GCM) 10K type strain sequencing project: providing services to taxonomists for standard genome sequencing and annotation.</title>
        <authorList>
            <consortium name="The Broad Institute Genomics Platform"/>
            <consortium name="The Broad Institute Genome Sequencing Center for Infectious Disease"/>
            <person name="Wu L."/>
            <person name="Ma J."/>
        </authorList>
    </citation>
    <scope>NUCLEOTIDE SEQUENCE [LARGE SCALE GENOMIC DNA]</scope>
    <source>
        <strain evidence="13">JCM 15591</strain>
    </source>
</reference>
<dbReference type="NCBIfam" id="TIGR00217">
    <property type="entry name" value="malQ"/>
    <property type="match status" value="1"/>
</dbReference>
<sequence>MCATPSPELTALAQAYGVATEFWDWQGRHTTVSAETIGQVLDALGVPTSTPAELVDAHRHLWLRHWRRTLPATVVLRAGWRPHVAVHVPHGTAVGLVVELEEGGLVAVRQVENWVEPRMVDEVLTGEATFEVPGDLPLGWHRLHAFVGEASEPSATAALIVTPGRLDLPAGLAHRRMFGLMTQVYQLRSANSYGIGDLADLADLATWGAADLGADFVLVNPLHAAQATAPMEASPYLPTTRRFVNPVYIRVEDIPEVGYLRSSRRSAVAKLAKRARKLNTADVIDRDAAWSAKSAALRIVHASGLSARRQRAFDGFCEREGQGLVDFATWCALADVHGQPWRHWPLDLQDSASEAVAAFRDEHRADVDFYCWLQWILTEQLASTQHLAKEAGMALGVVHDLAVGVHPDGADTWCLTDALAQGISVGAPPDQFNQMGQNWSQPPWRPDRLAELGYAPYRDMLRTVLRDAGGIRVDHIIGLFRLWWVPDGMTAKDGTYVHYDHEALIGILCLEAHRAGAVVVGEDLGVVQPFARDFMFERGILGTSILWFEWADGQPLPPEHYRELCLASVTTHDLPPTAGYLGLEHVAIREELGLLTRPVEVEREHELEAIGKVADALAARDLPHDSADVAPFVESLHRYLARTPAKLLGVSVTDLVGDRRAINQPGTDKEYPNWKLPLTGPTGELVTMEMLTRGPGPRRITRWLRQETAVPKSRPMP</sequence>
<evidence type="ECO:0000256" key="4">
    <source>
        <dbReference type="ARBA" id="ARBA00020295"/>
    </source>
</evidence>
<organism evidence="12 13">
    <name type="scientific">Nostocoides vanveenii</name>
    <dbReference type="NCBI Taxonomy" id="330835"/>
    <lineage>
        <taxon>Bacteria</taxon>
        <taxon>Bacillati</taxon>
        <taxon>Actinomycetota</taxon>
        <taxon>Actinomycetes</taxon>
        <taxon>Micrococcales</taxon>
        <taxon>Intrasporangiaceae</taxon>
        <taxon>Nostocoides</taxon>
    </lineage>
</organism>
<comment type="caution">
    <text evidence="12">The sequence shown here is derived from an EMBL/GenBank/DDBJ whole genome shotgun (WGS) entry which is preliminary data.</text>
</comment>
<dbReference type="InterPro" id="IPR003385">
    <property type="entry name" value="Glyco_hydro_77"/>
</dbReference>
<gene>
    <name evidence="12" type="primary">malQ</name>
    <name evidence="12" type="ORF">GCM10009810_20610</name>
</gene>
<evidence type="ECO:0000256" key="10">
    <source>
        <dbReference type="RuleBase" id="RU361207"/>
    </source>
</evidence>
<evidence type="ECO:0000256" key="6">
    <source>
        <dbReference type="ARBA" id="ARBA00022679"/>
    </source>
</evidence>
<dbReference type="Proteomes" id="UP001501475">
    <property type="component" value="Unassembled WGS sequence"/>
</dbReference>
<dbReference type="PANTHER" id="PTHR32438:SF5">
    <property type="entry name" value="4-ALPHA-GLUCANOTRANSFERASE DPE1, CHLOROPLASTIC_AMYLOPLASTIC"/>
    <property type="match status" value="1"/>
</dbReference>
<evidence type="ECO:0000313" key="13">
    <source>
        <dbReference type="Proteomes" id="UP001501475"/>
    </source>
</evidence>
<dbReference type="InterPro" id="IPR017853">
    <property type="entry name" value="GH"/>
</dbReference>